<dbReference type="Pfam" id="PF06189">
    <property type="entry name" value="5-nucleotidase"/>
    <property type="match status" value="1"/>
</dbReference>
<dbReference type="GO" id="GO:0000166">
    <property type="term" value="F:nucleotide binding"/>
    <property type="evidence" value="ECO:0007669"/>
    <property type="project" value="InterPro"/>
</dbReference>
<dbReference type="GO" id="GO:0008253">
    <property type="term" value="F:5'-nucleotidase activity"/>
    <property type="evidence" value="ECO:0007669"/>
    <property type="project" value="InterPro"/>
</dbReference>
<dbReference type="PANTHER" id="PTHR31367:SF3">
    <property type="entry name" value="CYTOSOLIC 5'-NUCLEOTIDASE 1A"/>
    <property type="match status" value="1"/>
</dbReference>
<dbReference type="InterPro" id="IPR010394">
    <property type="entry name" value="5-nucleotidase"/>
</dbReference>
<evidence type="ECO:0000313" key="2">
    <source>
        <dbReference type="Proteomes" id="UP000261420"/>
    </source>
</evidence>
<dbReference type="GO" id="GO:0009117">
    <property type="term" value="P:nucleotide metabolic process"/>
    <property type="evidence" value="ECO:0007669"/>
    <property type="project" value="InterPro"/>
</dbReference>
<evidence type="ECO:0000313" key="1">
    <source>
        <dbReference type="Ensembl" id="ENSSDUP00000015023.1"/>
    </source>
</evidence>
<dbReference type="GO" id="GO:0000287">
    <property type="term" value="F:magnesium ion binding"/>
    <property type="evidence" value="ECO:0007669"/>
    <property type="project" value="InterPro"/>
</dbReference>
<dbReference type="GO" id="GO:0005829">
    <property type="term" value="C:cytosol"/>
    <property type="evidence" value="ECO:0007669"/>
    <property type="project" value="TreeGrafter"/>
</dbReference>
<keyword evidence="2" id="KW-1185">Reference proteome</keyword>
<dbReference type="OMA" id="KKCPIRT"/>
<proteinExistence type="predicted"/>
<dbReference type="Proteomes" id="UP000261420">
    <property type="component" value="Unplaced"/>
</dbReference>
<accession>A0A3B4UA39</accession>
<dbReference type="AlphaFoldDB" id="A0A3B4UA39"/>
<dbReference type="STRING" id="41447.ENSSDUP00000015023"/>
<reference evidence="1" key="2">
    <citation type="submission" date="2025-09" db="UniProtKB">
        <authorList>
            <consortium name="Ensembl"/>
        </authorList>
    </citation>
    <scope>IDENTIFICATION</scope>
</reference>
<dbReference type="Ensembl" id="ENSSDUT00000015309.1">
    <property type="protein sequence ID" value="ENSSDUP00000015023.1"/>
    <property type="gene ID" value="ENSSDUG00000010969.1"/>
</dbReference>
<name>A0A3B4UA39_SERDU</name>
<reference evidence="1" key="1">
    <citation type="submission" date="2025-08" db="UniProtKB">
        <authorList>
            <consortium name="Ensembl"/>
        </authorList>
    </citation>
    <scope>IDENTIFICATION</scope>
</reference>
<protein>
    <submittedName>
        <fullName evidence="1">Cytosolic 5'-nucleotidase 1A-like</fullName>
    </submittedName>
</protein>
<dbReference type="GeneTree" id="ENSGT00390000017767"/>
<sequence length="286" mass="32216">MLQQDPETPITIVMSSEILFKKKKRSSSSMSPGPAFSFVKALKAANAKIKMRYPETEELFKVVLIHDNPDLTNRIINDYNLEDIITPLLVREEDLIGELQRNNTHVYLSAPSELKVPDVIKAGIAAAVMDTPEKITDVLEMLETPLRVVFDGDAVLFSDESERAYTERGLEGYLKNEREKVNVPMPKGPFKDFLEALGRLQKKFKEKDCPVRTYLVTSRDAGNAGYRALNTLKTWGLEINEAYFLGGSPKGPVLKTICPHIFFDDQIRHVQGAMKEGVVACHVKYQ</sequence>
<dbReference type="PANTHER" id="PTHR31367">
    <property type="entry name" value="CYTOSOLIC 5'-NUCLEOTIDASE 1 FAMILY MEMBER"/>
    <property type="match status" value="1"/>
</dbReference>
<organism evidence="1 2">
    <name type="scientific">Seriola dumerili</name>
    <name type="common">Greater amberjack</name>
    <name type="synonym">Caranx dumerili</name>
    <dbReference type="NCBI Taxonomy" id="41447"/>
    <lineage>
        <taxon>Eukaryota</taxon>
        <taxon>Metazoa</taxon>
        <taxon>Chordata</taxon>
        <taxon>Craniata</taxon>
        <taxon>Vertebrata</taxon>
        <taxon>Euteleostomi</taxon>
        <taxon>Actinopterygii</taxon>
        <taxon>Neopterygii</taxon>
        <taxon>Teleostei</taxon>
        <taxon>Neoteleostei</taxon>
        <taxon>Acanthomorphata</taxon>
        <taxon>Carangaria</taxon>
        <taxon>Carangiformes</taxon>
        <taxon>Carangidae</taxon>
        <taxon>Seriola</taxon>
    </lineage>
</organism>
<dbReference type="GO" id="GO:0046085">
    <property type="term" value="P:adenosine metabolic process"/>
    <property type="evidence" value="ECO:0007669"/>
    <property type="project" value="TreeGrafter"/>
</dbReference>